<accession>A0A6J7HJ75</accession>
<dbReference type="AlphaFoldDB" id="A0A6J7HJ75"/>
<dbReference type="PANTHER" id="PTHR21666">
    <property type="entry name" value="PEPTIDASE-RELATED"/>
    <property type="match status" value="1"/>
</dbReference>
<gene>
    <name evidence="2" type="ORF">UFOPK3610_01415</name>
</gene>
<dbReference type="CDD" id="cd12797">
    <property type="entry name" value="M23_peptidase"/>
    <property type="match status" value="1"/>
</dbReference>
<sequence length="222" mass="23301">MLRRPAIFVALAVLMTSLVVEFAAPIASASPQPVRPHKVFTCGREIGPARDHPRNHVGATRLGTRPVTFCPVTASTPISQEFGTKSSSSPAGHGGIDFNGETGDPIFAAAAGRVTYATFNEGGFGNLIGITRHDGVQFWYAHLSKIVVSTGEWVRAGEKIGLMGNTGASEGSHLHFEIAVGSGRGGYGTPTDPRIFLWGRPLGHHVGAAAPPPAWACAHWGC</sequence>
<reference evidence="2" key="1">
    <citation type="submission" date="2020-05" db="EMBL/GenBank/DDBJ databases">
        <authorList>
            <person name="Chiriac C."/>
            <person name="Salcher M."/>
            <person name="Ghai R."/>
            <person name="Kavagutti S V."/>
        </authorList>
    </citation>
    <scope>NUCLEOTIDE SEQUENCE</scope>
</reference>
<evidence type="ECO:0000313" key="2">
    <source>
        <dbReference type="EMBL" id="CAB4921071.1"/>
    </source>
</evidence>
<evidence type="ECO:0000259" key="1">
    <source>
        <dbReference type="Pfam" id="PF01551"/>
    </source>
</evidence>
<dbReference type="Gene3D" id="2.70.70.10">
    <property type="entry name" value="Glucose Permease (Domain IIA)"/>
    <property type="match status" value="1"/>
</dbReference>
<dbReference type="PANTHER" id="PTHR21666:SF270">
    <property type="entry name" value="MUREIN HYDROLASE ACTIVATOR ENVC"/>
    <property type="match status" value="1"/>
</dbReference>
<dbReference type="SUPFAM" id="SSF51261">
    <property type="entry name" value="Duplicated hybrid motif"/>
    <property type="match status" value="1"/>
</dbReference>
<dbReference type="EMBL" id="CAFBMR010000065">
    <property type="protein sequence ID" value="CAB4921071.1"/>
    <property type="molecule type" value="Genomic_DNA"/>
</dbReference>
<feature type="domain" description="M23ase beta-sheet core" evidence="1">
    <location>
        <begin position="92"/>
        <end position="180"/>
    </location>
</feature>
<dbReference type="InterPro" id="IPR050570">
    <property type="entry name" value="Cell_wall_metabolism_enzyme"/>
</dbReference>
<proteinExistence type="predicted"/>
<protein>
    <submittedName>
        <fullName evidence="2">Unannotated protein</fullName>
    </submittedName>
</protein>
<name>A0A6J7HJ75_9ZZZZ</name>
<dbReference type="Pfam" id="PF01551">
    <property type="entry name" value="Peptidase_M23"/>
    <property type="match status" value="1"/>
</dbReference>
<dbReference type="GO" id="GO:0004222">
    <property type="term" value="F:metalloendopeptidase activity"/>
    <property type="evidence" value="ECO:0007669"/>
    <property type="project" value="TreeGrafter"/>
</dbReference>
<dbReference type="InterPro" id="IPR016047">
    <property type="entry name" value="M23ase_b-sheet_dom"/>
</dbReference>
<dbReference type="InterPro" id="IPR011055">
    <property type="entry name" value="Dup_hybrid_motif"/>
</dbReference>
<organism evidence="2">
    <name type="scientific">freshwater metagenome</name>
    <dbReference type="NCBI Taxonomy" id="449393"/>
    <lineage>
        <taxon>unclassified sequences</taxon>
        <taxon>metagenomes</taxon>
        <taxon>ecological metagenomes</taxon>
    </lineage>
</organism>